<protein>
    <submittedName>
        <fullName evidence="2">Glycoside-pentoside-hexuronide (GPH):cation symporter</fullName>
    </submittedName>
</protein>
<keyword evidence="1" id="KW-0472">Membrane</keyword>
<feature type="transmembrane region" description="Helical" evidence="1">
    <location>
        <begin position="244"/>
        <end position="270"/>
    </location>
</feature>
<feature type="transmembrane region" description="Helical" evidence="1">
    <location>
        <begin position="314"/>
        <end position="341"/>
    </location>
</feature>
<feature type="transmembrane region" description="Helical" evidence="1">
    <location>
        <begin position="166"/>
        <end position="186"/>
    </location>
</feature>
<dbReference type="PANTHER" id="PTHR11328">
    <property type="entry name" value="MAJOR FACILITATOR SUPERFAMILY DOMAIN-CONTAINING PROTEIN"/>
    <property type="match status" value="1"/>
</dbReference>
<organism evidence="2 3">
    <name type="scientific">Tigheibacillus halophilus</name>
    <dbReference type="NCBI Taxonomy" id="361280"/>
    <lineage>
        <taxon>Bacteria</taxon>
        <taxon>Bacillati</taxon>
        <taxon>Bacillota</taxon>
        <taxon>Bacilli</taxon>
        <taxon>Bacillales</taxon>
        <taxon>Bacillaceae</taxon>
        <taxon>Tigheibacillus</taxon>
    </lineage>
</organism>
<keyword evidence="1" id="KW-0812">Transmembrane</keyword>
<evidence type="ECO:0000313" key="3">
    <source>
        <dbReference type="Proteomes" id="UP001281447"/>
    </source>
</evidence>
<dbReference type="Gene3D" id="1.20.1250.20">
    <property type="entry name" value="MFS general substrate transporter like domains"/>
    <property type="match status" value="2"/>
</dbReference>
<proteinExistence type="predicted"/>
<feature type="transmembrane region" description="Helical" evidence="1">
    <location>
        <begin position="123"/>
        <end position="145"/>
    </location>
</feature>
<feature type="transmembrane region" description="Helical" evidence="1">
    <location>
        <begin position="192"/>
        <end position="213"/>
    </location>
</feature>
<dbReference type="SUPFAM" id="SSF103473">
    <property type="entry name" value="MFS general substrate transporter"/>
    <property type="match status" value="1"/>
</dbReference>
<comment type="caution">
    <text evidence="2">The sequence shown here is derived from an EMBL/GenBank/DDBJ whole genome shotgun (WGS) entry which is preliminary data.</text>
</comment>
<dbReference type="InterPro" id="IPR036259">
    <property type="entry name" value="MFS_trans_sf"/>
</dbReference>
<reference evidence="2 3" key="1">
    <citation type="submission" date="2023-10" db="EMBL/GenBank/DDBJ databases">
        <title>Virgibacillus halophilus 5B73C genome.</title>
        <authorList>
            <person name="Miliotis G."/>
            <person name="Sengupta P."/>
            <person name="Hameed A."/>
            <person name="Chuvochina M."/>
            <person name="Mcdonagh F."/>
            <person name="Simpson A.C."/>
            <person name="Singh N.K."/>
            <person name="Rekha P.D."/>
            <person name="Raman K."/>
            <person name="Hugenholtz P."/>
            <person name="Venkateswaran K."/>
        </authorList>
    </citation>
    <scope>NUCLEOTIDE SEQUENCE [LARGE SCALE GENOMIC DNA]</scope>
    <source>
        <strain evidence="2 3">5B73C</strain>
    </source>
</reference>
<feature type="transmembrane region" description="Helical" evidence="1">
    <location>
        <begin position="51"/>
        <end position="72"/>
    </location>
</feature>
<keyword evidence="1" id="KW-1133">Transmembrane helix</keyword>
<feature type="transmembrane region" description="Helical" evidence="1">
    <location>
        <begin position="282"/>
        <end position="302"/>
    </location>
</feature>
<dbReference type="CDD" id="cd17332">
    <property type="entry name" value="MFS_MelB_like"/>
    <property type="match status" value="1"/>
</dbReference>
<name>A0ABU5C2W1_9BACI</name>
<dbReference type="InterPro" id="IPR039672">
    <property type="entry name" value="MFS_2"/>
</dbReference>
<sequence>MSEMLNPSEEIAGGSEKLSIKEKLSYGVGDIASNFVWGIVTSYLLFFYTDIFGITAAAAGTLFLITRLWDAINDPIMGVIIDKTKSKHGKTRPYLLYLSVPLAIIGVLTFITPDFSATGKLIYAYVTYTLLGMVYTAINLPYGALMTRMTRDSGEKGELNSYRGMGRTIGAIIVSACTLPLANYLGNGNQQIGFPITMGIYSLIAVVLFMVTFKNCQERVAPSITPKQQSPVRKSALDMLKNKYWVIIAISTILWFLRMGMMNAALIYYVNYYLERPGTIPLYLTLLNLANFVGAILALFALKKWGSRNTSIIMYTLATIIFVFLFMLGGESTILFCNIVFHCKYFYRVWRSSQLNHARGFHRLSRVEIWRQSGRSAFLRVQLCFEIRCCHWLSVGSLCIRLGRL</sequence>
<dbReference type="Proteomes" id="UP001281447">
    <property type="component" value="Unassembled WGS sequence"/>
</dbReference>
<dbReference type="Pfam" id="PF13347">
    <property type="entry name" value="MFS_2"/>
    <property type="match status" value="1"/>
</dbReference>
<dbReference type="NCBIfam" id="TIGR00792">
    <property type="entry name" value="gph"/>
    <property type="match status" value="1"/>
</dbReference>
<dbReference type="PANTHER" id="PTHR11328:SF24">
    <property type="entry name" value="MAJOR FACILITATOR SUPERFAMILY (MFS) PROFILE DOMAIN-CONTAINING PROTEIN"/>
    <property type="match status" value="1"/>
</dbReference>
<gene>
    <name evidence="2" type="ORF">RWE15_02500</name>
</gene>
<feature type="transmembrane region" description="Helical" evidence="1">
    <location>
        <begin position="93"/>
        <end position="111"/>
    </location>
</feature>
<evidence type="ECO:0000256" key="1">
    <source>
        <dbReference type="SAM" id="Phobius"/>
    </source>
</evidence>
<dbReference type="InterPro" id="IPR001927">
    <property type="entry name" value="Na/Gal_symport"/>
</dbReference>
<dbReference type="EMBL" id="JAWDIP010000003">
    <property type="protein sequence ID" value="MDY0393510.1"/>
    <property type="molecule type" value="Genomic_DNA"/>
</dbReference>
<keyword evidence="3" id="KW-1185">Reference proteome</keyword>
<evidence type="ECO:0000313" key="2">
    <source>
        <dbReference type="EMBL" id="MDY0393510.1"/>
    </source>
</evidence>
<accession>A0ABU5C2W1</accession>